<evidence type="ECO:0000256" key="1">
    <source>
        <dbReference type="SAM" id="MobiDB-lite"/>
    </source>
</evidence>
<organism evidence="2 3">
    <name type="scientific">Cardiosporidium cionae</name>
    <dbReference type="NCBI Taxonomy" id="476202"/>
    <lineage>
        <taxon>Eukaryota</taxon>
        <taxon>Sar</taxon>
        <taxon>Alveolata</taxon>
        <taxon>Apicomplexa</taxon>
        <taxon>Aconoidasida</taxon>
        <taxon>Nephromycida</taxon>
        <taxon>Cardiosporidium</taxon>
    </lineage>
</organism>
<evidence type="ECO:0000313" key="3">
    <source>
        <dbReference type="Proteomes" id="UP000823046"/>
    </source>
</evidence>
<sequence length="212" mass="24513">MSASSHLAPPMDRVTVGRNTFGGPLNTLTRQNLEQKQLRQQLAAIDVELKDWFLTRRVCLERNISLKKLFDRYNFTGLSMNNSEVPDVQRILWNDLVLGKPELEDELKVDAREMKADMYTRMFKNATDLENPCRIPGVTYLRCLQENVEDNEEMRSKKCMESFSSFVACRDSLLRQNSAAISNSLLRQHQEDLHAKSLFLKRCELLDRVTGV</sequence>
<gene>
    <name evidence="2" type="ORF">IE077_000495</name>
</gene>
<keyword evidence="3" id="KW-1185">Reference proteome</keyword>
<feature type="region of interest" description="Disordered" evidence="1">
    <location>
        <begin position="1"/>
        <end position="20"/>
    </location>
</feature>
<protein>
    <submittedName>
        <fullName evidence="2">Myosin heavy chain</fullName>
    </submittedName>
</protein>
<reference evidence="2 3" key="1">
    <citation type="journal article" date="2020" name="bioRxiv">
        <title>Metabolic contributions of an alphaproteobacterial endosymbiont in the apicomplexan Cardiosporidium cionae.</title>
        <authorList>
            <person name="Hunter E.S."/>
            <person name="Paight C.J."/>
            <person name="Lane C.E."/>
        </authorList>
    </citation>
    <scope>NUCLEOTIDE SEQUENCE [LARGE SCALE GENOMIC DNA]</scope>
    <source>
        <strain evidence="2">ESH_2018</strain>
    </source>
</reference>
<proteinExistence type="predicted"/>
<dbReference type="Proteomes" id="UP000823046">
    <property type="component" value="Unassembled WGS sequence"/>
</dbReference>
<name>A0ABQ7J916_9APIC</name>
<dbReference type="EMBL" id="JADAQX010000389">
    <property type="protein sequence ID" value="KAF8820424.1"/>
    <property type="molecule type" value="Genomic_DNA"/>
</dbReference>
<comment type="caution">
    <text evidence="2">The sequence shown here is derived from an EMBL/GenBank/DDBJ whole genome shotgun (WGS) entry which is preliminary data.</text>
</comment>
<accession>A0ABQ7J916</accession>
<evidence type="ECO:0000313" key="2">
    <source>
        <dbReference type="EMBL" id="KAF8820424.1"/>
    </source>
</evidence>